<dbReference type="InterPro" id="IPR015424">
    <property type="entry name" value="PyrdxlP-dep_Trfase"/>
</dbReference>
<dbReference type="AlphaFoldDB" id="A0A1F4U922"/>
<dbReference type="EMBL" id="MEUM01000106">
    <property type="protein sequence ID" value="OGC41446.1"/>
    <property type="molecule type" value="Genomic_DNA"/>
</dbReference>
<dbReference type="EC" id="2.6.1.-" evidence="6"/>
<gene>
    <name evidence="8" type="ORF">A2Y85_05840</name>
</gene>
<evidence type="ECO:0000313" key="9">
    <source>
        <dbReference type="Proteomes" id="UP000177025"/>
    </source>
</evidence>
<dbReference type="InterPro" id="IPR050596">
    <property type="entry name" value="AspAT/PAT-like"/>
</dbReference>
<dbReference type="Gene3D" id="3.90.1150.10">
    <property type="entry name" value="Aspartate Aminotransferase, domain 1"/>
    <property type="match status" value="1"/>
</dbReference>
<dbReference type="SUPFAM" id="SSF53383">
    <property type="entry name" value="PLP-dependent transferases"/>
    <property type="match status" value="1"/>
</dbReference>
<dbReference type="PANTHER" id="PTHR46383">
    <property type="entry name" value="ASPARTATE AMINOTRANSFERASE"/>
    <property type="match status" value="1"/>
</dbReference>
<keyword evidence="3 6" id="KW-0032">Aminotransferase</keyword>
<organism evidence="8 9">
    <name type="scientific">candidate division WOR-3 bacterium RBG_13_43_14</name>
    <dbReference type="NCBI Taxonomy" id="1802590"/>
    <lineage>
        <taxon>Bacteria</taxon>
        <taxon>Bacteria division WOR-3</taxon>
    </lineage>
</organism>
<evidence type="ECO:0000256" key="4">
    <source>
        <dbReference type="ARBA" id="ARBA00022679"/>
    </source>
</evidence>
<evidence type="ECO:0000256" key="6">
    <source>
        <dbReference type="RuleBase" id="RU000481"/>
    </source>
</evidence>
<proteinExistence type="inferred from homology"/>
<dbReference type="CDD" id="cd00609">
    <property type="entry name" value="AAT_like"/>
    <property type="match status" value="1"/>
</dbReference>
<reference evidence="8 9" key="1">
    <citation type="journal article" date="2016" name="Nat. Commun.">
        <title>Thousands of microbial genomes shed light on interconnected biogeochemical processes in an aquifer system.</title>
        <authorList>
            <person name="Anantharaman K."/>
            <person name="Brown C.T."/>
            <person name="Hug L.A."/>
            <person name="Sharon I."/>
            <person name="Castelle C.J."/>
            <person name="Probst A.J."/>
            <person name="Thomas B.C."/>
            <person name="Singh A."/>
            <person name="Wilkins M.J."/>
            <person name="Karaoz U."/>
            <person name="Brodie E.L."/>
            <person name="Williams K.H."/>
            <person name="Hubbard S.S."/>
            <person name="Banfield J.F."/>
        </authorList>
    </citation>
    <scope>NUCLEOTIDE SEQUENCE [LARGE SCALE GENOMIC DNA]</scope>
</reference>
<comment type="cofactor">
    <cofactor evidence="1 6">
        <name>pyridoxal 5'-phosphate</name>
        <dbReference type="ChEBI" id="CHEBI:597326"/>
    </cofactor>
</comment>
<dbReference type="Gene3D" id="3.40.640.10">
    <property type="entry name" value="Type I PLP-dependent aspartate aminotransferase-like (Major domain)"/>
    <property type="match status" value="1"/>
</dbReference>
<sequence length="398" mass="44847">MNLKQLSRRAEEMPYSPIRKLASYADEAKKRGVHVFHLNIGQPDIETPVEIFKAISDYHIKVLEYGPSGGLLDLRVAVVDYHRQLGFNLDLDNVWITTGGSEAIVFAMMTVCDPGDEVIVFEPFYTNYNGFAVMSNIRLVPITTNVESGFHLPPRSDIEAKICSRTKAILINTPNNPTGTVLTEEEMFVIYNICKEHGLFLLSDEVYREFVYDGKQHVSALSLPEIEDHVIVIDSISKRFSACGARVGSLISRNKTIMDRVLKFGQARLCPPTLEQVGAIAAYKNIDKYIKPMITEYQSRRNTLFQELASIKGVYGRRPEGAFYTVLRLPVKNADHFCRWLLTDFTHDNNTVMLAPANGFYSTPGLGEQEVRIAYVLKESDLKQAVTVLQAALSQYHN</sequence>
<accession>A0A1F4U922</accession>
<evidence type="ECO:0000256" key="2">
    <source>
        <dbReference type="ARBA" id="ARBA00007441"/>
    </source>
</evidence>
<dbReference type="Pfam" id="PF00155">
    <property type="entry name" value="Aminotran_1_2"/>
    <property type="match status" value="1"/>
</dbReference>
<dbReference type="InterPro" id="IPR004839">
    <property type="entry name" value="Aminotransferase_I/II_large"/>
</dbReference>
<evidence type="ECO:0000256" key="1">
    <source>
        <dbReference type="ARBA" id="ARBA00001933"/>
    </source>
</evidence>
<dbReference type="Proteomes" id="UP000177025">
    <property type="component" value="Unassembled WGS sequence"/>
</dbReference>
<evidence type="ECO:0000313" key="8">
    <source>
        <dbReference type="EMBL" id="OGC41446.1"/>
    </source>
</evidence>
<dbReference type="GO" id="GO:0006520">
    <property type="term" value="P:amino acid metabolic process"/>
    <property type="evidence" value="ECO:0007669"/>
    <property type="project" value="InterPro"/>
</dbReference>
<evidence type="ECO:0000259" key="7">
    <source>
        <dbReference type="Pfam" id="PF00155"/>
    </source>
</evidence>
<dbReference type="InterPro" id="IPR015422">
    <property type="entry name" value="PyrdxlP-dep_Trfase_small"/>
</dbReference>
<comment type="caution">
    <text evidence="8">The sequence shown here is derived from an EMBL/GenBank/DDBJ whole genome shotgun (WGS) entry which is preliminary data.</text>
</comment>
<feature type="domain" description="Aminotransferase class I/classII large" evidence="7">
    <location>
        <begin position="34"/>
        <end position="388"/>
    </location>
</feature>
<protein>
    <recommendedName>
        <fullName evidence="6">Aminotransferase</fullName>
        <ecNumber evidence="6">2.6.1.-</ecNumber>
    </recommendedName>
</protein>
<dbReference type="GO" id="GO:0008483">
    <property type="term" value="F:transaminase activity"/>
    <property type="evidence" value="ECO:0007669"/>
    <property type="project" value="UniProtKB-KW"/>
</dbReference>
<evidence type="ECO:0000256" key="5">
    <source>
        <dbReference type="ARBA" id="ARBA00022898"/>
    </source>
</evidence>
<comment type="similarity">
    <text evidence="2 6">Belongs to the class-I pyridoxal-phosphate-dependent aminotransferase family.</text>
</comment>
<evidence type="ECO:0000256" key="3">
    <source>
        <dbReference type="ARBA" id="ARBA00022576"/>
    </source>
</evidence>
<dbReference type="InterPro" id="IPR015421">
    <property type="entry name" value="PyrdxlP-dep_Trfase_major"/>
</dbReference>
<dbReference type="NCBIfam" id="NF005744">
    <property type="entry name" value="PRK07568.1"/>
    <property type="match status" value="1"/>
</dbReference>
<name>A0A1F4U922_UNCW3</name>
<dbReference type="InterPro" id="IPR004838">
    <property type="entry name" value="NHTrfase_class1_PyrdxlP-BS"/>
</dbReference>
<dbReference type="GO" id="GO:0030170">
    <property type="term" value="F:pyridoxal phosphate binding"/>
    <property type="evidence" value="ECO:0007669"/>
    <property type="project" value="InterPro"/>
</dbReference>
<keyword evidence="5" id="KW-0663">Pyridoxal phosphate</keyword>
<dbReference type="PROSITE" id="PS00105">
    <property type="entry name" value="AA_TRANSFER_CLASS_1"/>
    <property type="match status" value="1"/>
</dbReference>
<keyword evidence="4 6" id="KW-0808">Transferase</keyword>